<sequence>MDACHLLLGRPWQFDKSVSHDRRTKKYSFTHKGLKIVLVPNRDGDTNEPRPANPASATNLLSLARFQEELHDAEFMFALVGREVVEEGVTS</sequence>
<organism evidence="1 2">
    <name type="scientific">Punica granatum</name>
    <name type="common">Pomegranate</name>
    <dbReference type="NCBI Taxonomy" id="22663"/>
    <lineage>
        <taxon>Eukaryota</taxon>
        <taxon>Viridiplantae</taxon>
        <taxon>Streptophyta</taxon>
        <taxon>Embryophyta</taxon>
        <taxon>Tracheophyta</taxon>
        <taxon>Spermatophyta</taxon>
        <taxon>Magnoliopsida</taxon>
        <taxon>eudicotyledons</taxon>
        <taxon>Gunneridae</taxon>
        <taxon>Pentapetalae</taxon>
        <taxon>rosids</taxon>
        <taxon>malvids</taxon>
        <taxon>Myrtales</taxon>
        <taxon>Lythraceae</taxon>
        <taxon>Punica</taxon>
    </lineage>
</organism>
<reference evidence="1 2" key="1">
    <citation type="submission" date="2017-11" db="EMBL/GenBank/DDBJ databases">
        <title>De-novo sequencing of pomegranate (Punica granatum L.) genome.</title>
        <authorList>
            <person name="Akparov Z."/>
            <person name="Amiraslanov A."/>
            <person name="Hajiyeva S."/>
            <person name="Abbasov M."/>
            <person name="Kaur K."/>
            <person name="Hamwieh A."/>
            <person name="Solovyev V."/>
            <person name="Salamov A."/>
            <person name="Braich B."/>
            <person name="Kosarev P."/>
            <person name="Mahmoud A."/>
            <person name="Hajiyev E."/>
            <person name="Babayeva S."/>
            <person name="Izzatullayeva V."/>
            <person name="Mammadov A."/>
            <person name="Mammadov A."/>
            <person name="Sharifova S."/>
            <person name="Ojaghi J."/>
            <person name="Eynullazada K."/>
            <person name="Bayramov B."/>
            <person name="Abdulazimova A."/>
            <person name="Shahmuradov I."/>
        </authorList>
    </citation>
    <scope>NUCLEOTIDE SEQUENCE [LARGE SCALE GENOMIC DNA]</scope>
    <source>
        <strain evidence="2">cv. AG2017</strain>
        <tissue evidence="1">Leaf</tissue>
    </source>
</reference>
<name>A0A2I0I1H0_PUNGR</name>
<dbReference type="STRING" id="22663.A0A2I0I1H0"/>
<proteinExistence type="predicted"/>
<accession>A0A2I0I1H0</accession>
<evidence type="ECO:0000313" key="1">
    <source>
        <dbReference type="EMBL" id="PKI37801.1"/>
    </source>
</evidence>
<dbReference type="AlphaFoldDB" id="A0A2I0I1H0"/>
<protein>
    <submittedName>
        <fullName evidence="1">Uncharacterized protein</fullName>
    </submittedName>
</protein>
<gene>
    <name evidence="1" type="ORF">CRG98_041812</name>
</gene>
<comment type="caution">
    <text evidence="1">The sequence shown here is derived from an EMBL/GenBank/DDBJ whole genome shotgun (WGS) entry which is preliminary data.</text>
</comment>
<feature type="non-terminal residue" evidence="1">
    <location>
        <position position="91"/>
    </location>
</feature>
<evidence type="ECO:0000313" key="2">
    <source>
        <dbReference type="Proteomes" id="UP000233551"/>
    </source>
</evidence>
<keyword evidence="2" id="KW-1185">Reference proteome</keyword>
<dbReference type="EMBL" id="PGOL01004304">
    <property type="protein sequence ID" value="PKI37801.1"/>
    <property type="molecule type" value="Genomic_DNA"/>
</dbReference>
<dbReference type="Proteomes" id="UP000233551">
    <property type="component" value="Unassembled WGS sequence"/>
</dbReference>